<dbReference type="Gene3D" id="3.40.30.10">
    <property type="entry name" value="Glutaredoxin"/>
    <property type="match status" value="1"/>
</dbReference>
<dbReference type="PRINTS" id="PR00160">
    <property type="entry name" value="GLUTAREDOXIN"/>
</dbReference>
<dbReference type="Pfam" id="PF00462">
    <property type="entry name" value="Glutaredoxin"/>
    <property type="match status" value="1"/>
</dbReference>
<dbReference type="GO" id="GO:0034599">
    <property type="term" value="P:cellular response to oxidative stress"/>
    <property type="evidence" value="ECO:0007669"/>
    <property type="project" value="TreeGrafter"/>
</dbReference>
<feature type="domain" description="Glutaredoxin" evidence="1">
    <location>
        <begin position="55"/>
        <end position="119"/>
    </location>
</feature>
<dbReference type="PROSITE" id="PS51354">
    <property type="entry name" value="GLUTAREDOXIN_2"/>
    <property type="match status" value="1"/>
</dbReference>
<evidence type="ECO:0000259" key="1">
    <source>
        <dbReference type="Pfam" id="PF00462"/>
    </source>
</evidence>
<evidence type="ECO:0000313" key="2">
    <source>
        <dbReference type="EMBL" id="KAF9495605.1"/>
    </source>
</evidence>
<dbReference type="FunFam" id="3.40.30.10:FF:000276">
    <property type="entry name" value="Glutaredoxin 3"/>
    <property type="match status" value="1"/>
</dbReference>
<dbReference type="OrthoDB" id="418495at2759"/>
<accession>A0A9P5ZX84</accession>
<gene>
    <name evidence="2" type="ORF">BDN71DRAFT_859532</name>
</gene>
<dbReference type="CDD" id="cd03419">
    <property type="entry name" value="GRX_GRXh_1_2_like"/>
    <property type="match status" value="1"/>
</dbReference>
<sequence length="140" mass="15388">MIRLRGLYRPLTRPSMSFLFSLFSSSASSSNPSSAQRQLMSAKSLVDDAIAGHTVAIFSKTYCSYSKRAKQLFASNYADVDTVIYELDNRDDGAQIQDYLAEKTGQRTVPNIFVNRKHVGGSDDVAALQDKGELKALITA</sequence>
<comment type="caution">
    <text evidence="2">The sequence shown here is derived from an EMBL/GenBank/DDBJ whole genome shotgun (WGS) entry which is preliminary data.</text>
</comment>
<protein>
    <submittedName>
        <fullName evidence="2">Glutaredoxin</fullName>
    </submittedName>
</protein>
<dbReference type="AlphaFoldDB" id="A0A9P5ZX84"/>
<dbReference type="NCBIfam" id="TIGR02180">
    <property type="entry name" value="GRX_euk"/>
    <property type="match status" value="1"/>
</dbReference>
<dbReference type="Proteomes" id="UP000807025">
    <property type="component" value="Unassembled WGS sequence"/>
</dbReference>
<proteinExistence type="predicted"/>
<name>A0A9P5ZX84_PLEER</name>
<dbReference type="PANTHER" id="PTHR45694">
    <property type="entry name" value="GLUTAREDOXIN 2"/>
    <property type="match status" value="1"/>
</dbReference>
<reference evidence="2" key="1">
    <citation type="submission" date="2020-11" db="EMBL/GenBank/DDBJ databases">
        <authorList>
            <consortium name="DOE Joint Genome Institute"/>
            <person name="Ahrendt S."/>
            <person name="Riley R."/>
            <person name="Andreopoulos W."/>
            <person name="Labutti K."/>
            <person name="Pangilinan J."/>
            <person name="Ruiz-Duenas F.J."/>
            <person name="Barrasa J.M."/>
            <person name="Sanchez-Garcia M."/>
            <person name="Camarero S."/>
            <person name="Miyauchi S."/>
            <person name="Serrano A."/>
            <person name="Linde D."/>
            <person name="Babiker R."/>
            <person name="Drula E."/>
            <person name="Ayuso-Fernandez I."/>
            <person name="Pacheco R."/>
            <person name="Padilla G."/>
            <person name="Ferreira P."/>
            <person name="Barriuso J."/>
            <person name="Kellner H."/>
            <person name="Castanera R."/>
            <person name="Alfaro M."/>
            <person name="Ramirez L."/>
            <person name="Pisabarro A.G."/>
            <person name="Kuo A."/>
            <person name="Tritt A."/>
            <person name="Lipzen A."/>
            <person name="He G."/>
            <person name="Yan M."/>
            <person name="Ng V."/>
            <person name="Cullen D."/>
            <person name="Martin F."/>
            <person name="Rosso M.-N."/>
            <person name="Henrissat B."/>
            <person name="Hibbett D."/>
            <person name="Martinez A.T."/>
            <person name="Grigoriev I.V."/>
        </authorList>
    </citation>
    <scope>NUCLEOTIDE SEQUENCE</scope>
    <source>
        <strain evidence="2">ATCC 90797</strain>
    </source>
</reference>
<dbReference type="InterPro" id="IPR011899">
    <property type="entry name" value="Glutaredoxin_euk/vir"/>
</dbReference>
<dbReference type="InterPro" id="IPR036249">
    <property type="entry name" value="Thioredoxin-like_sf"/>
</dbReference>
<evidence type="ECO:0000313" key="3">
    <source>
        <dbReference type="Proteomes" id="UP000807025"/>
    </source>
</evidence>
<dbReference type="EMBL" id="MU154560">
    <property type="protein sequence ID" value="KAF9495605.1"/>
    <property type="molecule type" value="Genomic_DNA"/>
</dbReference>
<dbReference type="GO" id="GO:0005737">
    <property type="term" value="C:cytoplasm"/>
    <property type="evidence" value="ECO:0007669"/>
    <property type="project" value="TreeGrafter"/>
</dbReference>
<dbReference type="InterPro" id="IPR014025">
    <property type="entry name" value="Glutaredoxin_subgr"/>
</dbReference>
<dbReference type="InterPro" id="IPR002109">
    <property type="entry name" value="Glutaredoxin"/>
</dbReference>
<dbReference type="SUPFAM" id="SSF52833">
    <property type="entry name" value="Thioredoxin-like"/>
    <property type="match status" value="1"/>
</dbReference>
<dbReference type="PANTHER" id="PTHR45694:SF18">
    <property type="entry name" value="GLUTAREDOXIN-1-RELATED"/>
    <property type="match status" value="1"/>
</dbReference>
<keyword evidence="3" id="KW-1185">Reference proteome</keyword>
<organism evidence="2 3">
    <name type="scientific">Pleurotus eryngii</name>
    <name type="common">Boletus of the steppes</name>
    <dbReference type="NCBI Taxonomy" id="5323"/>
    <lineage>
        <taxon>Eukaryota</taxon>
        <taxon>Fungi</taxon>
        <taxon>Dikarya</taxon>
        <taxon>Basidiomycota</taxon>
        <taxon>Agaricomycotina</taxon>
        <taxon>Agaricomycetes</taxon>
        <taxon>Agaricomycetidae</taxon>
        <taxon>Agaricales</taxon>
        <taxon>Pleurotineae</taxon>
        <taxon>Pleurotaceae</taxon>
        <taxon>Pleurotus</taxon>
    </lineage>
</organism>
<dbReference type="GO" id="GO:0015038">
    <property type="term" value="F:glutathione disulfide oxidoreductase activity"/>
    <property type="evidence" value="ECO:0007669"/>
    <property type="project" value="TreeGrafter"/>
</dbReference>